<evidence type="ECO:0000256" key="1">
    <source>
        <dbReference type="SAM" id="MobiDB-lite"/>
    </source>
</evidence>
<comment type="caution">
    <text evidence="2">The sequence shown here is derived from an EMBL/GenBank/DDBJ whole genome shotgun (WGS) entry which is preliminary data.</text>
</comment>
<accession>A0A4R1HWB1</accession>
<gene>
    <name evidence="2" type="ORF">EV378_5814</name>
</gene>
<keyword evidence="3" id="KW-1185">Reference proteome</keyword>
<feature type="compositionally biased region" description="Low complexity" evidence="1">
    <location>
        <begin position="43"/>
        <end position="57"/>
    </location>
</feature>
<reference evidence="2 3" key="1">
    <citation type="submission" date="2019-03" db="EMBL/GenBank/DDBJ databases">
        <title>Sequencing the genomes of 1000 actinobacteria strains.</title>
        <authorList>
            <person name="Klenk H.-P."/>
        </authorList>
    </citation>
    <scope>NUCLEOTIDE SEQUENCE [LARGE SCALE GENOMIC DNA]</scope>
    <source>
        <strain evidence="2 3">DSM 44969</strain>
    </source>
</reference>
<dbReference type="EMBL" id="SMFZ01000002">
    <property type="protein sequence ID" value="TCK21822.1"/>
    <property type="molecule type" value="Genomic_DNA"/>
</dbReference>
<sequence>MVPNPWTTRFVDAVTAERSARNAANPNATVEVYDGPLAACSNASPPTPSYSSSVTAAEPRSQAG</sequence>
<name>A0A4R1HWB1_PSEEN</name>
<organism evidence="2 3">
    <name type="scientific">Pseudonocardia endophytica</name>
    <dbReference type="NCBI Taxonomy" id="401976"/>
    <lineage>
        <taxon>Bacteria</taxon>
        <taxon>Bacillati</taxon>
        <taxon>Actinomycetota</taxon>
        <taxon>Actinomycetes</taxon>
        <taxon>Pseudonocardiales</taxon>
        <taxon>Pseudonocardiaceae</taxon>
        <taxon>Pseudonocardia</taxon>
    </lineage>
</organism>
<proteinExistence type="predicted"/>
<feature type="region of interest" description="Disordered" evidence="1">
    <location>
        <begin position="43"/>
        <end position="64"/>
    </location>
</feature>
<evidence type="ECO:0000313" key="2">
    <source>
        <dbReference type="EMBL" id="TCK21822.1"/>
    </source>
</evidence>
<dbReference type="Proteomes" id="UP000295560">
    <property type="component" value="Unassembled WGS sequence"/>
</dbReference>
<evidence type="ECO:0000313" key="3">
    <source>
        <dbReference type="Proteomes" id="UP000295560"/>
    </source>
</evidence>
<protein>
    <submittedName>
        <fullName evidence="2">Uncharacterized protein</fullName>
    </submittedName>
</protein>
<dbReference type="AlphaFoldDB" id="A0A4R1HWB1"/>